<feature type="transmembrane region" description="Helical" evidence="3">
    <location>
        <begin position="580"/>
        <end position="601"/>
    </location>
</feature>
<feature type="region of interest" description="Disordered" evidence="2">
    <location>
        <begin position="18"/>
        <end position="51"/>
    </location>
</feature>
<proteinExistence type="predicted"/>
<keyword evidence="3" id="KW-0472">Membrane</keyword>
<name>X6NE03_RETFI</name>
<reference evidence="4 5" key="1">
    <citation type="journal article" date="2013" name="Curr. Biol.">
        <title>The Genome of the Foraminiferan Reticulomyxa filosa.</title>
        <authorList>
            <person name="Glockner G."/>
            <person name="Hulsmann N."/>
            <person name="Schleicher M."/>
            <person name="Noegel A.A."/>
            <person name="Eichinger L."/>
            <person name="Gallinger C."/>
            <person name="Pawlowski J."/>
            <person name="Sierra R."/>
            <person name="Euteneuer U."/>
            <person name="Pillet L."/>
            <person name="Moustafa A."/>
            <person name="Platzer M."/>
            <person name="Groth M."/>
            <person name="Szafranski K."/>
            <person name="Schliwa M."/>
        </authorList>
    </citation>
    <scope>NUCLEOTIDE SEQUENCE [LARGE SCALE GENOMIC DNA]</scope>
</reference>
<dbReference type="EMBL" id="ASPP01009146">
    <property type="protein sequence ID" value="ETO24555.1"/>
    <property type="molecule type" value="Genomic_DNA"/>
</dbReference>
<feature type="coiled-coil region" evidence="1">
    <location>
        <begin position="448"/>
        <end position="558"/>
    </location>
</feature>
<feature type="compositionally biased region" description="Polar residues" evidence="2">
    <location>
        <begin position="18"/>
        <end position="29"/>
    </location>
</feature>
<feature type="coiled-coil region" evidence="1">
    <location>
        <begin position="319"/>
        <end position="346"/>
    </location>
</feature>
<accession>X6NE03</accession>
<gene>
    <name evidence="4" type="ORF">RFI_12600</name>
</gene>
<evidence type="ECO:0000256" key="1">
    <source>
        <dbReference type="SAM" id="Coils"/>
    </source>
</evidence>
<evidence type="ECO:0000313" key="5">
    <source>
        <dbReference type="Proteomes" id="UP000023152"/>
    </source>
</evidence>
<evidence type="ECO:0000256" key="3">
    <source>
        <dbReference type="SAM" id="Phobius"/>
    </source>
</evidence>
<evidence type="ECO:0000256" key="2">
    <source>
        <dbReference type="SAM" id="MobiDB-lite"/>
    </source>
</evidence>
<organism evidence="4 5">
    <name type="scientific">Reticulomyxa filosa</name>
    <dbReference type="NCBI Taxonomy" id="46433"/>
    <lineage>
        <taxon>Eukaryota</taxon>
        <taxon>Sar</taxon>
        <taxon>Rhizaria</taxon>
        <taxon>Retaria</taxon>
        <taxon>Foraminifera</taxon>
        <taxon>Monothalamids</taxon>
        <taxon>Reticulomyxidae</taxon>
        <taxon>Reticulomyxa</taxon>
    </lineage>
</organism>
<dbReference type="AlphaFoldDB" id="X6NE03"/>
<dbReference type="Proteomes" id="UP000023152">
    <property type="component" value="Unassembled WGS sequence"/>
</dbReference>
<keyword evidence="5" id="KW-1185">Reference proteome</keyword>
<evidence type="ECO:0000313" key="4">
    <source>
        <dbReference type="EMBL" id="ETO24555.1"/>
    </source>
</evidence>
<keyword evidence="3" id="KW-0812">Transmembrane</keyword>
<keyword evidence="1" id="KW-0175">Coiled coil</keyword>
<keyword evidence="3" id="KW-1133">Transmembrane helix</keyword>
<comment type="caution">
    <text evidence="4">The sequence shown here is derived from an EMBL/GenBank/DDBJ whole genome shotgun (WGS) entry which is preliminary data.</text>
</comment>
<sequence length="605" mass="71131">MTQELKKLHTIILECNNENGPQLTDCQSNEMDKKAEAEKEETDAQQKQSNNTVTDWERLVFASQTQHNKKKNGFFKKNMELLSQFAKEMEKARELLQYPRCDELCNAESASATSETVSQQLHQKLGELPTATSEKKELEEHLQTAKEYLSVQCELRHTKPPLCLQTKQQKTIEQENKLLKLSKYEMQKQYQLDSEAMLEQIRELKDMLGTVHTKVQEKDHIIDQLSNDNHELTQYCQQLQNGVYTNCDVTRNWIVLFTQQKLQVDETIKIEQQKLPIPNANGKYEIELAQPELRPKLESPSLESKSLQGSSSNLHFNENKNYKKALKVKEQKITRLEADLGILNKSLADTHEALARVKYQLSLSEENNKSIQHKLDLQTNQLRVFEKNKQQRAELTEIIQNLNKTYKESIIVFFPFLFDSCKAIDYNRKQKLNKYQAHLNSKRWKMQAQNIKLQNEQQMQQLTVTKNELYSVQRKLKAISMLKKKKREQAKMEQELTEIQQKEKDLVKRLLGLKSQNERLSQYMQNSVLQIDKSNVRVHVLEEENKQLQVKLNEKKSNSLEELDECQDYNTIEKLQYVHYSYIFMYTYKTLICLLVSYGTIKHNK</sequence>
<protein>
    <submittedName>
        <fullName evidence="4">LIM-type zinc finger-containing protein</fullName>
    </submittedName>
</protein>